<feature type="transmembrane region" description="Helical" evidence="6">
    <location>
        <begin position="428"/>
        <end position="451"/>
    </location>
</feature>
<reference evidence="8" key="1">
    <citation type="submission" date="2023-06" db="EMBL/GenBank/DDBJ databases">
        <authorList>
            <consortium name="Lawrence Berkeley National Laboratory"/>
            <person name="Ahrendt S."/>
            <person name="Sahu N."/>
            <person name="Indic B."/>
            <person name="Wong-Bajracharya J."/>
            <person name="Merenyi Z."/>
            <person name="Ke H.-M."/>
            <person name="Monk M."/>
            <person name="Kocsube S."/>
            <person name="Drula E."/>
            <person name="Lipzen A."/>
            <person name="Balint B."/>
            <person name="Henrissat B."/>
            <person name="Andreopoulos B."/>
            <person name="Martin F.M."/>
            <person name="Harder C.B."/>
            <person name="Rigling D."/>
            <person name="Ford K.L."/>
            <person name="Foster G.D."/>
            <person name="Pangilinan J."/>
            <person name="Papanicolaou A."/>
            <person name="Barry K."/>
            <person name="LaButti K."/>
            <person name="Viragh M."/>
            <person name="Koriabine M."/>
            <person name="Yan M."/>
            <person name="Riley R."/>
            <person name="Champramary S."/>
            <person name="Plett K.L."/>
            <person name="Tsai I.J."/>
            <person name="Slot J."/>
            <person name="Sipos G."/>
            <person name="Plett J."/>
            <person name="Nagy L.G."/>
            <person name="Grigoriev I.V."/>
        </authorList>
    </citation>
    <scope>NUCLEOTIDE SEQUENCE</scope>
    <source>
        <strain evidence="8">HWK02</strain>
    </source>
</reference>
<dbReference type="PANTHER" id="PTHR23506:SF23">
    <property type="entry name" value="GH10249P"/>
    <property type="match status" value="1"/>
</dbReference>
<feature type="transmembrane region" description="Helical" evidence="6">
    <location>
        <begin position="360"/>
        <end position="381"/>
    </location>
</feature>
<evidence type="ECO:0000313" key="9">
    <source>
        <dbReference type="Proteomes" id="UP001175228"/>
    </source>
</evidence>
<dbReference type="GO" id="GO:0016020">
    <property type="term" value="C:membrane"/>
    <property type="evidence" value="ECO:0007669"/>
    <property type="project" value="UniProtKB-SubCell"/>
</dbReference>
<feature type="domain" description="Major facilitator superfamily (MFS) profile" evidence="7">
    <location>
        <begin position="37"/>
        <end position="454"/>
    </location>
</feature>
<accession>A0AA39QG19</accession>
<dbReference type="InterPro" id="IPR011701">
    <property type="entry name" value="MFS"/>
</dbReference>
<dbReference type="AlphaFoldDB" id="A0AA39QG19"/>
<dbReference type="PROSITE" id="PS50850">
    <property type="entry name" value="MFS"/>
    <property type="match status" value="1"/>
</dbReference>
<evidence type="ECO:0000256" key="4">
    <source>
        <dbReference type="ARBA" id="ARBA00022989"/>
    </source>
</evidence>
<evidence type="ECO:0000256" key="2">
    <source>
        <dbReference type="ARBA" id="ARBA00022448"/>
    </source>
</evidence>
<feature type="transmembrane region" description="Helical" evidence="6">
    <location>
        <begin position="135"/>
        <end position="153"/>
    </location>
</feature>
<feature type="transmembrane region" description="Helical" evidence="6">
    <location>
        <begin position="393"/>
        <end position="416"/>
    </location>
</feature>
<organism evidence="8 9">
    <name type="scientific">Armillaria luteobubalina</name>
    <dbReference type="NCBI Taxonomy" id="153913"/>
    <lineage>
        <taxon>Eukaryota</taxon>
        <taxon>Fungi</taxon>
        <taxon>Dikarya</taxon>
        <taxon>Basidiomycota</taxon>
        <taxon>Agaricomycotina</taxon>
        <taxon>Agaricomycetes</taxon>
        <taxon>Agaricomycetidae</taxon>
        <taxon>Agaricales</taxon>
        <taxon>Marasmiineae</taxon>
        <taxon>Physalacriaceae</taxon>
        <taxon>Armillaria</taxon>
    </lineage>
</organism>
<evidence type="ECO:0000256" key="1">
    <source>
        <dbReference type="ARBA" id="ARBA00004141"/>
    </source>
</evidence>
<dbReference type="PANTHER" id="PTHR23506">
    <property type="entry name" value="GH10249P"/>
    <property type="match status" value="1"/>
</dbReference>
<feature type="transmembrane region" description="Helical" evidence="6">
    <location>
        <begin position="34"/>
        <end position="56"/>
    </location>
</feature>
<keyword evidence="5 6" id="KW-0472">Membrane</keyword>
<feature type="transmembrane region" description="Helical" evidence="6">
    <location>
        <begin position="107"/>
        <end position="129"/>
    </location>
</feature>
<dbReference type="Proteomes" id="UP001175228">
    <property type="component" value="Unassembled WGS sequence"/>
</dbReference>
<feature type="transmembrane region" description="Helical" evidence="6">
    <location>
        <begin position="336"/>
        <end position="354"/>
    </location>
</feature>
<evidence type="ECO:0000313" key="8">
    <source>
        <dbReference type="EMBL" id="KAK0501751.1"/>
    </source>
</evidence>
<protein>
    <submittedName>
        <fullName evidence="8">Major facilitator superfamily domain-containing protein</fullName>
    </submittedName>
</protein>
<evidence type="ECO:0000259" key="7">
    <source>
        <dbReference type="PROSITE" id="PS50850"/>
    </source>
</evidence>
<keyword evidence="4 6" id="KW-1133">Transmembrane helix</keyword>
<dbReference type="Gene3D" id="1.20.1250.20">
    <property type="entry name" value="MFS general substrate transporter like domains"/>
    <property type="match status" value="1"/>
</dbReference>
<dbReference type="Pfam" id="PF07690">
    <property type="entry name" value="MFS_1"/>
    <property type="match status" value="1"/>
</dbReference>
<dbReference type="CDD" id="cd17325">
    <property type="entry name" value="MFS_MdtG_SLC18_like"/>
    <property type="match status" value="1"/>
</dbReference>
<feature type="transmembrane region" description="Helical" evidence="6">
    <location>
        <begin position="308"/>
        <end position="329"/>
    </location>
</feature>
<dbReference type="InterPro" id="IPR050930">
    <property type="entry name" value="MFS_Vesicular_Transporter"/>
</dbReference>
<keyword evidence="2" id="KW-0813">Transport</keyword>
<dbReference type="InterPro" id="IPR020846">
    <property type="entry name" value="MFS_dom"/>
</dbReference>
<evidence type="ECO:0000256" key="5">
    <source>
        <dbReference type="ARBA" id="ARBA00023136"/>
    </source>
</evidence>
<keyword evidence="9" id="KW-1185">Reference proteome</keyword>
<gene>
    <name evidence="8" type="ORF">EDD18DRAFT_1101475</name>
</gene>
<feature type="transmembrane region" description="Helical" evidence="6">
    <location>
        <begin position="195"/>
        <end position="213"/>
    </location>
</feature>
<name>A0AA39QG19_9AGAR</name>
<comment type="caution">
    <text evidence="8">The sequence shown here is derived from an EMBL/GenBank/DDBJ whole genome shotgun (WGS) entry which is preliminary data.</text>
</comment>
<feature type="transmembrane region" description="Helical" evidence="6">
    <location>
        <begin position="76"/>
        <end position="95"/>
    </location>
</feature>
<evidence type="ECO:0000256" key="3">
    <source>
        <dbReference type="ARBA" id="ARBA00022692"/>
    </source>
</evidence>
<dbReference type="InterPro" id="IPR036259">
    <property type="entry name" value="MFS_trans_sf"/>
</dbReference>
<evidence type="ECO:0000256" key="6">
    <source>
        <dbReference type="SAM" id="Phobius"/>
    </source>
</evidence>
<dbReference type="SUPFAM" id="SSF103473">
    <property type="entry name" value="MFS general substrate transporter"/>
    <property type="match status" value="1"/>
</dbReference>
<dbReference type="EMBL" id="JAUEPU010000006">
    <property type="protein sequence ID" value="KAK0501751.1"/>
    <property type="molecule type" value="Genomic_DNA"/>
</dbReference>
<comment type="subcellular location">
    <subcellularLocation>
        <location evidence="1">Membrane</location>
        <topology evidence="1">Multi-pass membrane protein</topology>
    </subcellularLocation>
</comment>
<sequence>MQSSGTSSQLDNPPSYPCEKLLVKPWGWKWRSSYWFVTFVVWLGVATDLLVYSMVIPVVPFQLEELGYKHPASLTGWLLFAYSGGLAIATIPVAVWSEKYDARKLPLVAGVVILIGSQIMFMEAPAYWLMCLARTLQGVGSTMVWVVGLALLCDETPPEFVGRQLGIAISGVSLGTLVGPPVGGGLYTRFGFRGPFIFGIIIAFLDLAFRFLIIEGKSASKLRSNTTEKPNNEIALEANTNSLTDIGNDVDVQNKKVSFVHILRLLFRSQRALATAFLTFVYGIIYSTQEPVISNHLNSVWGLNSSKIGLVLLAGATTIFASPLSSWLADLQGTSVVIIIALVLSVPWYVVMIIDGHLALFITAYGCAYFFASGVLSPLTVELASVARSVDGIGYAHVYGAFNLAYGIGTTVGPVVGGQMYDHIYKGWLAICLLAVGLLGLCVIVAFFYVGEEPIVQSFTRRIRLL</sequence>
<feature type="transmembrane region" description="Helical" evidence="6">
    <location>
        <begin position="165"/>
        <end position="183"/>
    </location>
</feature>
<dbReference type="GO" id="GO:0022857">
    <property type="term" value="F:transmembrane transporter activity"/>
    <property type="evidence" value="ECO:0007669"/>
    <property type="project" value="InterPro"/>
</dbReference>
<feature type="transmembrane region" description="Helical" evidence="6">
    <location>
        <begin position="272"/>
        <end position="288"/>
    </location>
</feature>
<proteinExistence type="predicted"/>
<keyword evidence="3 6" id="KW-0812">Transmembrane</keyword>